<sequence>MGKIKRLLLFLLAGILLGTFWLMEKTPHNLLMGVIAVILLILLFIFLIFRAAAKAPTPDMAPPPLSPPPEPPEKPSDTEDAGRIPSGAKLRKSFARAVKSLKNNVSGRDYRYQIPWFLMLGQTEAGKTELLKHIGLNPLFDRRIEEYRASEDPPCNWWLFERGVVIDVAGEMVLQEEDDLSDRPIGRLLPGRLRRQLSGGRMWRLFLSLLQKYRPDRPIDGVILTLPCTAFMGFGSEAHERQRIREKADLLYRRLWHAQKVLGIRFPVYVLVTQCDRISGFTDFCRAMPSGHLRDQIFGWSSPYTVETAYAGEWGQQAFRAIRQQLFETQFEMFAEGTVPGQTDPQNGGPGDDFFLFPSNFQALEAPMRICLDHLFRQSVYHQSFVFRGIYFCGRGAEPAPEPESAGLRPFEKPRQEESDAEAAGLKPFFVKELLEKKIFPEHGVARPLTRAIITRNRKELVFQVLTVLFILIAGIGLWRDYKQFRKDHRAVRAFLEKVDENLDDLSIRIRTNSKKELVRYVLEQESVSISFNENALRLSGELASVNELRFAFIPSSWLWFGSVHETIGKSVGSAYDQIILKAMFIQLVQKAESIVEPRRMGPVITDGQKFRYSLEEIPAFYHLAKFTRDLQALEKHIRIYNGLAESKNYLYEFGQVVEYLFGIRLRESFYVRSRYYSQARQEAGRWSFDPEITKIFRVKASKFTIDRLARRFPEDFSESDPVDRRLQTLSEALEDFSRMGRQSVRNDRPVRELLGTISATEALLLRERYQWLAWEKLAQAEPFERLLNEISQSAFLGQPLSDKVRVLGEEGFAQLREKLKSRQAALTGPLLARQADNIRMQLSDDVIEFRSSLEKLLGYDFMSARRDQFRDVRTCSDGTRLEWNINLLRDTVKSLEDYERFIRNEYREYSPALQKMVLRVAKSRMDREVQGRIAGAQTCEPLSDRFLRQHRETVISSEIVNFKDASRLLSRLRADCGRLDLTDAHVVLSELLRWQANHLLTAIDNILSSENLYTVRGGDFSWWDGTGPALSLAAFDVVDQNELAYYLQLQRNRVRHLAYEYAEPVITLFISNRMDELTLNKWKRILSQVQAYESKKPGNSVTALEKFVLFELDHISDRNYREKIPPARLNEGSGDIFLEARNALRRKLYARCQRLAAKTLMADYATLREFFNRKLAGRFPFAAITPQTAWFAEAEPQDIRDFYRLLDRRLKDNRDLFVQDHLFGVSGGHVYDFLKKTERLRGLFSGYLDEPAEAPSQPDEAEEGKAAEKKKPEKDGQPEYPALDFDIEFRVNRNHEKLANRIIGWTFTVGDQVFRYGGPKKTGRWHWGEPVSLSLRWPRNYPGYPVLPGNRPGLTLDGKTVTWTFSDPWALLRLLRLHAATPGDFDTPEAASPHTLKFEVSTVHVDLNEEKKEKPDPQEPPNTRVYLRLNLITPDKNKTMITTMPVFPVKAPELKWRSTDGGVYEPEYTETGSSPLRIDG</sequence>
<evidence type="ECO:0000256" key="2">
    <source>
        <dbReference type="SAM" id="Phobius"/>
    </source>
</evidence>
<evidence type="ECO:0000313" key="4">
    <source>
        <dbReference type="EMBL" id="GBC62148.1"/>
    </source>
</evidence>
<feature type="transmembrane region" description="Helical" evidence="2">
    <location>
        <begin position="7"/>
        <end position="23"/>
    </location>
</feature>
<feature type="region of interest" description="Disordered" evidence="1">
    <location>
        <begin position="1460"/>
        <end position="1481"/>
    </location>
</feature>
<gene>
    <name evidence="4" type="ORF">DENIS_3111</name>
</gene>
<dbReference type="RefSeq" id="WP_124329347.1">
    <property type="nucleotide sequence ID" value="NZ_BEXT01000001.1"/>
</dbReference>
<dbReference type="Pfam" id="PF14331">
    <property type="entry name" value="IcmF-related_N"/>
    <property type="match status" value="1"/>
</dbReference>
<reference evidence="5" key="2">
    <citation type="submission" date="2019-01" db="EMBL/GenBank/DDBJ databases">
        <title>Genome sequence of Desulfonema ishimotonii strain Tokyo 01.</title>
        <authorList>
            <person name="Fukui M."/>
        </authorList>
    </citation>
    <scope>NUCLEOTIDE SEQUENCE [LARGE SCALE GENOMIC DNA]</scope>
    <source>
        <strain evidence="5">Tokyo 01</strain>
    </source>
</reference>
<feature type="compositionally biased region" description="Pro residues" evidence="1">
    <location>
        <begin position="59"/>
        <end position="70"/>
    </location>
</feature>
<evidence type="ECO:0000313" key="5">
    <source>
        <dbReference type="Proteomes" id="UP000288096"/>
    </source>
</evidence>
<name>A0A401FYU6_9BACT</name>
<feature type="compositionally biased region" description="Basic and acidic residues" evidence="1">
    <location>
        <begin position="1264"/>
        <end position="1278"/>
    </location>
</feature>
<dbReference type="OrthoDB" id="9758229at2"/>
<keyword evidence="5" id="KW-1185">Reference proteome</keyword>
<dbReference type="InterPro" id="IPR053156">
    <property type="entry name" value="T6SS_TssM-like"/>
</dbReference>
<proteinExistence type="predicted"/>
<evidence type="ECO:0000256" key="1">
    <source>
        <dbReference type="SAM" id="MobiDB-lite"/>
    </source>
</evidence>
<dbReference type="PANTHER" id="PTHR36153:SF1">
    <property type="entry name" value="TYPE VI SECRETION SYSTEM COMPONENT TSSM1"/>
    <property type="match status" value="1"/>
</dbReference>
<dbReference type="PANTHER" id="PTHR36153">
    <property type="entry name" value="INNER MEMBRANE PROTEIN-RELATED"/>
    <property type="match status" value="1"/>
</dbReference>
<organism evidence="4 5">
    <name type="scientific">Desulfonema ishimotonii</name>
    <dbReference type="NCBI Taxonomy" id="45657"/>
    <lineage>
        <taxon>Bacteria</taxon>
        <taxon>Pseudomonadati</taxon>
        <taxon>Thermodesulfobacteriota</taxon>
        <taxon>Desulfobacteria</taxon>
        <taxon>Desulfobacterales</taxon>
        <taxon>Desulfococcaceae</taxon>
        <taxon>Desulfonema</taxon>
    </lineage>
</organism>
<feature type="region of interest" description="Disordered" evidence="1">
    <location>
        <begin position="59"/>
        <end position="83"/>
    </location>
</feature>
<evidence type="ECO:0000259" key="3">
    <source>
        <dbReference type="Pfam" id="PF14331"/>
    </source>
</evidence>
<dbReference type="EMBL" id="BEXT01000001">
    <property type="protein sequence ID" value="GBC62148.1"/>
    <property type="molecule type" value="Genomic_DNA"/>
</dbReference>
<protein>
    <recommendedName>
        <fullName evidence="3">Type VI secretion system component TssM1 N-terminal domain-containing protein</fullName>
    </recommendedName>
</protein>
<feature type="transmembrane region" description="Helical" evidence="2">
    <location>
        <begin position="29"/>
        <end position="49"/>
    </location>
</feature>
<feature type="domain" description="Type VI secretion system component TssM1 N-terminal" evidence="3">
    <location>
        <begin position="201"/>
        <end position="461"/>
    </location>
</feature>
<keyword evidence="2" id="KW-1133">Transmembrane helix</keyword>
<comment type="caution">
    <text evidence="4">The sequence shown here is derived from an EMBL/GenBank/DDBJ whole genome shotgun (WGS) entry which is preliminary data.</text>
</comment>
<feature type="transmembrane region" description="Helical" evidence="2">
    <location>
        <begin position="461"/>
        <end position="479"/>
    </location>
</feature>
<feature type="compositionally biased region" description="Basic and acidic residues" evidence="1">
    <location>
        <begin position="71"/>
        <end position="82"/>
    </location>
</feature>
<keyword evidence="2" id="KW-0472">Membrane</keyword>
<keyword evidence="2" id="KW-0812">Transmembrane</keyword>
<dbReference type="Proteomes" id="UP000288096">
    <property type="component" value="Unassembled WGS sequence"/>
</dbReference>
<reference evidence="5" key="1">
    <citation type="submission" date="2017-11" db="EMBL/GenBank/DDBJ databases">
        <authorList>
            <person name="Watanabe M."/>
            <person name="Kojima H."/>
        </authorList>
    </citation>
    <scope>NUCLEOTIDE SEQUENCE [LARGE SCALE GENOMIC DNA]</scope>
    <source>
        <strain evidence="5">Tokyo 01</strain>
    </source>
</reference>
<accession>A0A401FYU6</accession>
<feature type="region of interest" description="Disordered" evidence="1">
    <location>
        <begin position="1251"/>
        <end position="1281"/>
    </location>
</feature>
<dbReference type="InterPro" id="IPR025743">
    <property type="entry name" value="TssM1_N"/>
</dbReference>